<organism evidence="2 3">
    <name type="scientific">Nostoc punctiforme (strain ATCC 29133 / PCC 73102)</name>
    <dbReference type="NCBI Taxonomy" id="63737"/>
    <lineage>
        <taxon>Bacteria</taxon>
        <taxon>Bacillati</taxon>
        <taxon>Cyanobacteriota</taxon>
        <taxon>Cyanophyceae</taxon>
        <taxon>Nostocales</taxon>
        <taxon>Nostocaceae</taxon>
        <taxon>Nostoc</taxon>
    </lineage>
</organism>
<gene>
    <name evidence="2" type="ordered locus">Npun_R3782</name>
</gene>
<dbReference type="KEGG" id="npu:Npun_R3782"/>
<dbReference type="OrthoDB" id="532149at2"/>
<name>B2J455_NOSP7</name>
<sequence>MSSESNVKLTIALSNPDLDAEEQEQETRNLLRDIKELDVESAELVAVTEIPQGAKSVGGFLVGVLQAEVSLANFKKLLGFLGDRLGNKTIELEVEANGKKLKVKASSQQELNAAIEQAQKFIAGNS</sequence>
<accession>B2J455</accession>
<reference evidence="3" key="1">
    <citation type="submission" date="2008-04" db="EMBL/GenBank/DDBJ databases">
        <title>Complete sequence of chromosome of Nostoc punctiforme ATCC 29133.</title>
        <authorList>
            <consortium name="US DOE Joint Genome Institute"/>
            <person name="Copeland A."/>
            <person name="Lucas S."/>
            <person name="Lapidus A."/>
            <person name="Glavina del Rio T."/>
            <person name="Dalin E."/>
            <person name="Tice H."/>
            <person name="Pitluck S."/>
            <person name="Chain P."/>
            <person name="Malfatti S."/>
            <person name="Shin M."/>
            <person name="Vergez L."/>
            <person name="Schmutz J."/>
            <person name="Larimer F."/>
            <person name="Land M."/>
            <person name="Hauser L."/>
            <person name="Kyrpides N."/>
            <person name="Kim E."/>
            <person name="Meeks J.C."/>
            <person name="Elhai J."/>
            <person name="Campbell E.L."/>
            <person name="Thiel T."/>
            <person name="Longmire J."/>
            <person name="Potts M."/>
            <person name="Atlas R."/>
        </authorList>
    </citation>
    <scope>NUCLEOTIDE SEQUENCE [LARGE SCALE GENOMIC DNA]</scope>
    <source>
        <strain evidence="3">ATCC 29133 / PCC 73102</strain>
    </source>
</reference>
<dbReference type="eggNOG" id="COG1262">
    <property type="taxonomic scope" value="Bacteria"/>
</dbReference>
<proteinExistence type="predicted"/>
<evidence type="ECO:0000313" key="3">
    <source>
        <dbReference type="Proteomes" id="UP000001191"/>
    </source>
</evidence>
<reference evidence="2 3" key="2">
    <citation type="journal article" date="2013" name="Plant Physiol.">
        <title>A Nostoc punctiforme Sugar Transporter Necessary to Establish a Cyanobacterium-Plant Symbiosis.</title>
        <authorList>
            <person name="Ekman M."/>
            <person name="Picossi S."/>
            <person name="Campbell E.L."/>
            <person name="Meeks J.C."/>
            <person name="Flores E."/>
        </authorList>
    </citation>
    <scope>NUCLEOTIDE SEQUENCE [LARGE SCALE GENOMIC DNA]</scope>
    <source>
        <strain evidence="3">ATCC 29133 / PCC 73102</strain>
    </source>
</reference>
<evidence type="ECO:0000313" key="2">
    <source>
        <dbReference type="EMBL" id="ACC82167.1"/>
    </source>
</evidence>
<dbReference type="HOGENOM" id="CLU_156519_0_0_3"/>
<dbReference type="EnsemblBacteria" id="ACC82167">
    <property type="protein sequence ID" value="ACC82167"/>
    <property type="gene ID" value="Npun_R3782"/>
</dbReference>
<dbReference type="EMBL" id="CP001037">
    <property type="protein sequence ID" value="ACC82167.1"/>
    <property type="molecule type" value="Genomic_DNA"/>
</dbReference>
<dbReference type="AlphaFoldDB" id="B2J455"/>
<dbReference type="RefSeq" id="WP_012410138.1">
    <property type="nucleotide sequence ID" value="NC_010628.1"/>
</dbReference>
<dbReference type="PhylomeDB" id="B2J455"/>
<dbReference type="Proteomes" id="UP000001191">
    <property type="component" value="Chromosome"/>
</dbReference>
<protein>
    <submittedName>
        <fullName evidence="2">Uncharacterized protein</fullName>
    </submittedName>
</protein>
<keyword evidence="3" id="KW-1185">Reference proteome</keyword>
<feature type="region of interest" description="Disordered" evidence="1">
    <location>
        <begin position="1"/>
        <end position="24"/>
    </location>
</feature>
<evidence type="ECO:0000256" key="1">
    <source>
        <dbReference type="SAM" id="MobiDB-lite"/>
    </source>
</evidence>